<dbReference type="Gene3D" id="3.90.226.10">
    <property type="entry name" value="2-enoyl-CoA Hydratase, Chain A, domain 1"/>
    <property type="match status" value="1"/>
</dbReference>
<dbReference type="InterPro" id="IPR045004">
    <property type="entry name" value="ECH_dom"/>
</dbReference>
<accession>A0A212QVQ5</accession>
<name>A0A212QVQ5_9CHLR</name>
<protein>
    <submittedName>
        <fullName evidence="9">3-hydroxyacyl-CoA dehydrogenase</fullName>
    </submittedName>
</protein>
<dbReference type="PANTHER" id="PTHR48075:SF7">
    <property type="entry name" value="3-HYDROXYACYL-COA DEHYDROGENASE-RELATED"/>
    <property type="match status" value="1"/>
</dbReference>
<dbReference type="InterPro" id="IPR006176">
    <property type="entry name" value="3-OHacyl-CoA_DH_NAD-bd"/>
</dbReference>
<feature type="chain" id="PRO_5012148865" evidence="5">
    <location>
        <begin position="22"/>
        <end position="806"/>
    </location>
</feature>
<dbReference type="GO" id="GO:0003857">
    <property type="term" value="F:(3S)-3-hydroxyacyl-CoA dehydrogenase (NAD+) activity"/>
    <property type="evidence" value="ECO:0007669"/>
    <property type="project" value="UniProtKB-EC"/>
</dbReference>
<dbReference type="SUPFAM" id="SSF51735">
    <property type="entry name" value="NAD(P)-binding Rossmann-fold domains"/>
    <property type="match status" value="1"/>
</dbReference>
<evidence type="ECO:0000256" key="2">
    <source>
        <dbReference type="ARBA" id="ARBA00023002"/>
    </source>
</evidence>
<dbReference type="Gene3D" id="1.10.1040.50">
    <property type="match status" value="1"/>
</dbReference>
<dbReference type="InterPro" id="IPR006108">
    <property type="entry name" value="3HC_DH_C"/>
</dbReference>
<feature type="domain" description="3-hydroxyacyl-CoA dehydrogenase NAD binding" evidence="7">
    <location>
        <begin position="8"/>
        <end position="205"/>
    </location>
</feature>
<keyword evidence="2" id="KW-0560">Oxidoreductase</keyword>
<evidence type="ECO:0000313" key="9">
    <source>
        <dbReference type="EMBL" id="SNB63679.1"/>
    </source>
</evidence>
<evidence type="ECO:0000313" key="10">
    <source>
        <dbReference type="Proteomes" id="UP000197025"/>
    </source>
</evidence>
<feature type="domain" description="Enoyl-CoA hydratase/isomerase" evidence="8">
    <location>
        <begin position="501"/>
        <end position="633"/>
    </location>
</feature>
<dbReference type="Proteomes" id="UP000197025">
    <property type="component" value="Unassembled WGS sequence"/>
</dbReference>
<dbReference type="FunCoup" id="A0A212QVQ5">
    <property type="interactions" value="194"/>
</dbReference>
<keyword evidence="3" id="KW-0520">NAD</keyword>
<evidence type="ECO:0000259" key="8">
    <source>
        <dbReference type="Pfam" id="PF16113"/>
    </source>
</evidence>
<dbReference type="OrthoDB" id="9771883at2"/>
<dbReference type="RefSeq" id="WP_088570946.1">
    <property type="nucleotide sequence ID" value="NZ_FYEK01000026.1"/>
</dbReference>
<dbReference type="Pfam" id="PF00725">
    <property type="entry name" value="3HCDH"/>
    <property type="match status" value="1"/>
</dbReference>
<sequence>MGYTIRRVAVIGAGTMGAAIAAHLANAGFAVDLLDIPPKSLTPEEEAKGLTLDHPEVRNRIVRAGLERAKKAKPAAFFVEDRARLIRIGNTEDHWDRLREADWIIEAVVEDLAVKREVVARIEAVRKPEAIVTTNTSGLPLREIGAGRSPEFLAHFAGTHFFNPPRYLKLVELIPGPATKPEVLDALERLLELRLGKRVVRAKDTPNFIANRIGFLSGAFVGKYTIEQGYTVEEVDALMGPLIGRPKTAHFRLLDLVGLDVAAYVGQHSMAALRHDPFVALVQDSPMNQVMAAMIERGWLGNKAGQGFYKKVEAPEGTQYWPLNLQTLEYEPPKKPRWESVGKALKMEDLRERLRFIAAQEDRAGGFVRDVLDFYLAYAAYVAPEVADDIVAVDNAMKWGFNYELGPFETWDALGVAETVARIEARGWPVAEWVKDFLAAGGRTFYQYENGRIVGYYDFRERAYRRLEPHPRVIVLRELKSEGRVLERNPSASLIDLGDGVLCLEFHTKANALDPDIFAMMERALERLDREDWVGMVIGNQGEHFCAGANVFVIGVSAQQGMFEAIDQGVRAMQRLMMTMRYFHKPIVTAPFGMTLGGGAEVAMHGARMVASAETYIGLVEVGVGLIPAGGGCKEMIRRVLTPAMQTENADPLPFLRRIFETIGMAKVATSAEEGRALGFLSEADRIVMNPDFLLHEAKREVLHLAESGYRPPLKAKLYAAGRDLLAALRIGVWQMREARYISEHDAKIGEKLAYVLCGGDHPEPMWVDEEHFLDLEREAFLSLCGEPKTQERIWHFLQTGKILRN</sequence>
<dbReference type="Gene3D" id="3.40.50.720">
    <property type="entry name" value="NAD(P)-binding Rossmann-like Domain"/>
    <property type="match status" value="1"/>
</dbReference>
<proteinExistence type="inferred from homology"/>
<dbReference type="PANTHER" id="PTHR48075">
    <property type="entry name" value="3-HYDROXYACYL-COA DEHYDROGENASE FAMILY PROTEIN"/>
    <property type="match status" value="1"/>
</dbReference>
<comment type="catalytic activity">
    <reaction evidence="4">
        <text>a (3S)-3-hydroxyacyl-CoA + NAD(+) = a 3-oxoacyl-CoA + NADH + H(+)</text>
        <dbReference type="Rhea" id="RHEA:22432"/>
        <dbReference type="ChEBI" id="CHEBI:15378"/>
        <dbReference type="ChEBI" id="CHEBI:57318"/>
        <dbReference type="ChEBI" id="CHEBI:57540"/>
        <dbReference type="ChEBI" id="CHEBI:57945"/>
        <dbReference type="ChEBI" id="CHEBI:90726"/>
        <dbReference type="EC" id="1.1.1.35"/>
    </reaction>
</comment>
<dbReference type="SUPFAM" id="SSF48179">
    <property type="entry name" value="6-phosphogluconate dehydrogenase C-terminal domain-like"/>
    <property type="match status" value="2"/>
</dbReference>
<organism evidence="9 10">
    <name type="scientific">Thermoflexus hugenholtzii JAD2</name>
    <dbReference type="NCBI Taxonomy" id="877466"/>
    <lineage>
        <taxon>Bacteria</taxon>
        <taxon>Bacillati</taxon>
        <taxon>Chloroflexota</taxon>
        <taxon>Thermoflexia</taxon>
        <taxon>Thermoflexales</taxon>
        <taxon>Thermoflexaceae</taxon>
        <taxon>Thermoflexus</taxon>
    </lineage>
</organism>
<evidence type="ECO:0000259" key="7">
    <source>
        <dbReference type="Pfam" id="PF02737"/>
    </source>
</evidence>
<dbReference type="InterPro" id="IPR029045">
    <property type="entry name" value="ClpP/crotonase-like_dom_sf"/>
</dbReference>
<dbReference type="AlphaFoldDB" id="A0A212QVQ5"/>
<keyword evidence="5" id="KW-0732">Signal</keyword>
<dbReference type="InterPro" id="IPR036291">
    <property type="entry name" value="NAD(P)-bd_dom_sf"/>
</dbReference>
<dbReference type="Pfam" id="PF16113">
    <property type="entry name" value="ECH_2"/>
    <property type="match status" value="1"/>
</dbReference>
<keyword evidence="10" id="KW-1185">Reference proteome</keyword>
<dbReference type="EMBL" id="FYEK01000026">
    <property type="protein sequence ID" value="SNB63679.1"/>
    <property type="molecule type" value="Genomic_DNA"/>
</dbReference>
<evidence type="ECO:0000256" key="4">
    <source>
        <dbReference type="ARBA" id="ARBA00049556"/>
    </source>
</evidence>
<evidence type="ECO:0000256" key="3">
    <source>
        <dbReference type="ARBA" id="ARBA00023027"/>
    </source>
</evidence>
<evidence type="ECO:0000259" key="6">
    <source>
        <dbReference type="Pfam" id="PF00725"/>
    </source>
</evidence>
<dbReference type="Pfam" id="PF02737">
    <property type="entry name" value="3HCDH_N"/>
    <property type="match status" value="1"/>
</dbReference>
<feature type="signal peptide" evidence="5">
    <location>
        <begin position="1"/>
        <end position="21"/>
    </location>
</feature>
<dbReference type="GO" id="GO:0006631">
    <property type="term" value="P:fatty acid metabolic process"/>
    <property type="evidence" value="ECO:0007669"/>
    <property type="project" value="InterPro"/>
</dbReference>
<dbReference type="InParanoid" id="A0A212QVQ5"/>
<dbReference type="SUPFAM" id="SSF52096">
    <property type="entry name" value="ClpP/crotonase"/>
    <property type="match status" value="1"/>
</dbReference>
<evidence type="ECO:0000256" key="1">
    <source>
        <dbReference type="ARBA" id="ARBA00009463"/>
    </source>
</evidence>
<evidence type="ECO:0000256" key="5">
    <source>
        <dbReference type="SAM" id="SignalP"/>
    </source>
</evidence>
<dbReference type="InterPro" id="IPR008927">
    <property type="entry name" value="6-PGluconate_DH-like_C_sf"/>
</dbReference>
<reference evidence="10" key="1">
    <citation type="submission" date="2017-06" db="EMBL/GenBank/DDBJ databases">
        <authorList>
            <person name="Varghese N."/>
            <person name="Submissions S."/>
        </authorList>
    </citation>
    <scope>NUCLEOTIDE SEQUENCE [LARGE SCALE GENOMIC DNA]</scope>
    <source>
        <strain evidence="10">JAD2</strain>
    </source>
</reference>
<gene>
    <name evidence="9" type="ORF">SAMN02746019_00006840</name>
</gene>
<feature type="domain" description="3-hydroxyacyl-CoA dehydrogenase C-terminal" evidence="6">
    <location>
        <begin position="208"/>
        <end position="310"/>
    </location>
</feature>
<dbReference type="CDD" id="cd06558">
    <property type="entry name" value="crotonase-like"/>
    <property type="match status" value="1"/>
</dbReference>
<comment type="similarity">
    <text evidence="1">Belongs to the 3-hydroxyacyl-CoA dehydrogenase family.</text>
</comment>
<dbReference type="GO" id="GO:0070403">
    <property type="term" value="F:NAD+ binding"/>
    <property type="evidence" value="ECO:0007669"/>
    <property type="project" value="InterPro"/>
</dbReference>